<gene>
    <name evidence="3" type="ORF">J9260_15435</name>
</gene>
<dbReference type="PANTHER" id="PTHR34875">
    <property type="entry name" value="UPF0237 PROTEIN MJ1558"/>
    <property type="match status" value="1"/>
</dbReference>
<evidence type="ECO:0000259" key="2">
    <source>
        <dbReference type="PROSITE" id="PS51671"/>
    </source>
</evidence>
<keyword evidence="1" id="KW-0804">Transcription</keyword>
<evidence type="ECO:0000313" key="3">
    <source>
        <dbReference type="EMBL" id="QTR53079.1"/>
    </source>
</evidence>
<dbReference type="CDD" id="cd04869">
    <property type="entry name" value="ACT_GcvR_2"/>
    <property type="match status" value="1"/>
</dbReference>
<dbReference type="Pfam" id="PF13740">
    <property type="entry name" value="ACT_6"/>
    <property type="match status" value="1"/>
</dbReference>
<dbReference type="InterPro" id="IPR002912">
    <property type="entry name" value="ACT_dom"/>
</dbReference>
<dbReference type="PIRSF" id="PIRSF028103">
    <property type="entry name" value="GcvR"/>
    <property type="match status" value="1"/>
</dbReference>
<dbReference type="AlphaFoldDB" id="A0A975F8U3"/>
<dbReference type="PROSITE" id="PS51671">
    <property type="entry name" value="ACT"/>
    <property type="match status" value="1"/>
</dbReference>
<organism evidence="3 4">
    <name type="scientific">Thiothrix unzii</name>
    <dbReference type="NCBI Taxonomy" id="111769"/>
    <lineage>
        <taxon>Bacteria</taxon>
        <taxon>Pseudomonadati</taxon>
        <taxon>Pseudomonadota</taxon>
        <taxon>Gammaproteobacteria</taxon>
        <taxon>Thiotrichales</taxon>
        <taxon>Thiotrichaceae</taxon>
        <taxon>Thiothrix</taxon>
    </lineage>
</organism>
<comment type="subcellular location">
    <subcellularLocation>
        <location evidence="1">Cytoplasm</location>
    </subcellularLocation>
</comment>
<feature type="domain" description="ACT" evidence="2">
    <location>
        <begin position="91"/>
        <end position="170"/>
    </location>
</feature>
<name>A0A975F8U3_9GAMM</name>
<dbReference type="EMBL" id="CP072793">
    <property type="protein sequence ID" value="QTR53079.1"/>
    <property type="molecule type" value="Genomic_DNA"/>
</dbReference>
<dbReference type="KEGG" id="tun:J9260_15435"/>
<dbReference type="InterPro" id="IPR016867">
    <property type="entry name" value="GcvR"/>
</dbReference>
<dbReference type="InterPro" id="IPR050990">
    <property type="entry name" value="UPF0237/GcvR_regulator"/>
</dbReference>
<keyword evidence="4" id="KW-1185">Reference proteome</keyword>
<dbReference type="Proteomes" id="UP000672009">
    <property type="component" value="Chromosome"/>
</dbReference>
<dbReference type="RefSeq" id="WP_210218606.1">
    <property type="nucleotide sequence ID" value="NZ_CP072793.1"/>
</dbReference>
<evidence type="ECO:0000313" key="4">
    <source>
        <dbReference type="Proteomes" id="UP000672009"/>
    </source>
</evidence>
<dbReference type="GO" id="GO:0006355">
    <property type="term" value="P:regulation of DNA-templated transcription"/>
    <property type="evidence" value="ECO:0007669"/>
    <property type="project" value="UniProtKB-UniRule"/>
</dbReference>
<dbReference type="PANTHER" id="PTHR34875:SF6">
    <property type="entry name" value="UPF0237 PROTEIN MJ1558"/>
    <property type="match status" value="1"/>
</dbReference>
<accession>A0A975F8U3</accession>
<dbReference type="InterPro" id="IPR045865">
    <property type="entry name" value="ACT-like_dom_sf"/>
</dbReference>
<reference evidence="3" key="1">
    <citation type="submission" date="2021-04" db="EMBL/GenBank/DDBJ databases">
        <title>Genomics, taxonomy and metabolism of representatives of sulfur bacteria of the genus Thiothrix: Thiothrix fructosivorans QT, Thiothrix unzii A1T and three new species, Thiothrix subterranea sp. nov., Thiothrix litoralis sp. nov. and 'Candidatus Thiothrix anitrata' sp. nov.</title>
        <authorList>
            <person name="Ravin N.V."/>
            <person name="Smolyakov D."/>
            <person name="Rudenko T.S."/>
            <person name="Mardanov A.V."/>
            <person name="Beletsky A.V."/>
            <person name="Markov N.D."/>
            <person name="Fomenkov A.I."/>
            <person name="Roberts R.J."/>
            <person name="Karnachuk O.V."/>
            <person name="Novikov A."/>
            <person name="Grabovich M.Y."/>
        </authorList>
    </citation>
    <scope>NUCLEOTIDE SEQUENCE</scope>
    <source>
        <strain evidence="3">A1</strain>
    </source>
</reference>
<proteinExistence type="predicted"/>
<dbReference type="Pfam" id="PF01842">
    <property type="entry name" value="ACT"/>
    <property type="match status" value="1"/>
</dbReference>
<evidence type="ECO:0000256" key="1">
    <source>
        <dbReference type="PIRNR" id="PIRNR028103"/>
    </source>
</evidence>
<sequence>MQSSLVLTVLGSDRAGLVKSIAEAVAAHQGNWQESRMVHLAGQFAGLAHVTLPQEQLAALTQTLQALQQDGLQILLQHCETPTTRAITPLSLELLGHDRPGIIHDITRLLAALNVNIEELESEQRAAPMSSELMFYAHLKLGLPEGVTADDVQGAFEAMPDPLTVDLSFS</sequence>
<protein>
    <recommendedName>
        <fullName evidence="1">Glycine cleavage system transcriptional repressor</fullName>
    </recommendedName>
</protein>
<keyword evidence="1" id="KW-0678">Repressor</keyword>
<dbReference type="GO" id="GO:0005737">
    <property type="term" value="C:cytoplasm"/>
    <property type="evidence" value="ECO:0007669"/>
    <property type="project" value="UniProtKB-SubCell"/>
</dbReference>
<keyword evidence="1" id="KW-0963">Cytoplasm</keyword>
<dbReference type="Gene3D" id="3.30.70.260">
    <property type="match status" value="2"/>
</dbReference>
<dbReference type="SUPFAM" id="SSF55021">
    <property type="entry name" value="ACT-like"/>
    <property type="match status" value="2"/>
</dbReference>